<dbReference type="PANTHER" id="PTHR13696">
    <property type="entry name" value="P-LOOP CONTAINING NUCLEOSIDE TRIPHOSPHATE HYDROLASE"/>
    <property type="match status" value="1"/>
</dbReference>
<dbReference type="Proteomes" id="UP000218139">
    <property type="component" value="Unassembled WGS sequence"/>
</dbReference>
<feature type="non-terminal residue" evidence="2">
    <location>
        <position position="1"/>
    </location>
</feature>
<dbReference type="Pfam" id="PF13614">
    <property type="entry name" value="AAA_31"/>
    <property type="match status" value="1"/>
</dbReference>
<dbReference type="InterPro" id="IPR027417">
    <property type="entry name" value="P-loop_NTPase"/>
</dbReference>
<organism evidence="2 3">
    <name type="scientific">Ligilactobacillus salivarius</name>
    <dbReference type="NCBI Taxonomy" id="1624"/>
    <lineage>
        <taxon>Bacteria</taxon>
        <taxon>Bacillati</taxon>
        <taxon>Bacillota</taxon>
        <taxon>Bacilli</taxon>
        <taxon>Lactobacillales</taxon>
        <taxon>Lactobacillaceae</taxon>
        <taxon>Ligilactobacillus</taxon>
    </lineage>
</organism>
<protein>
    <submittedName>
        <fullName evidence="2">ATPase</fullName>
    </submittedName>
</protein>
<dbReference type="PANTHER" id="PTHR13696:SF99">
    <property type="entry name" value="COBYRINIC ACID AC-DIAMIDE SYNTHASE"/>
    <property type="match status" value="1"/>
</dbReference>
<dbReference type="EMBL" id="LXZO01000035">
    <property type="protein sequence ID" value="PAY49552.1"/>
    <property type="molecule type" value="Genomic_DNA"/>
</dbReference>
<reference evidence="2 3" key="1">
    <citation type="submission" date="2016-05" db="EMBL/GenBank/DDBJ databases">
        <authorList>
            <person name="Lee J.-Y."/>
            <person name="Kim E.B."/>
            <person name="Choi Y.-J."/>
        </authorList>
    </citation>
    <scope>NUCLEOTIDE SEQUENCE [LARGE SCALE GENOMIC DNA]</scope>
    <source>
        <strain evidence="2 3">KLA006</strain>
    </source>
</reference>
<evidence type="ECO:0000313" key="3">
    <source>
        <dbReference type="Proteomes" id="UP000218139"/>
    </source>
</evidence>
<evidence type="ECO:0000259" key="1">
    <source>
        <dbReference type="Pfam" id="PF13614"/>
    </source>
</evidence>
<accession>A0A9X6S6B1</accession>
<comment type="caution">
    <text evidence="2">The sequence shown here is derived from an EMBL/GenBank/DDBJ whole genome shotgun (WGS) entry which is preliminary data.</text>
</comment>
<dbReference type="CDD" id="cd02042">
    <property type="entry name" value="ParAB_family"/>
    <property type="match status" value="1"/>
</dbReference>
<dbReference type="InterPro" id="IPR025669">
    <property type="entry name" value="AAA_dom"/>
</dbReference>
<sequence>LKDVVAKRGKAVSVVVGNQKGGVGKTANSTLISYILAENGVKTLVIDLDPQANASQTLIHTGIRDAVSRKAPSTEYPMVGKTIMSGIADGDLTDLPVRIKDNLYLLPSYADFEGFVKYLYKHADTEEEESHFLKPLLDPLTKDYDVIILDMPPQIGEVRDNAIVFADFVLISLQTQSGSLKGAEVYIDKLVDLKVKYNLSIELLGLLAVLNNRRGSVDLAIMEQVKNDMGEEIVFSDVVPNMERIKRFHIQGIGEDDRFDTQVLNVYRKVSTEFAQRINDFLG</sequence>
<evidence type="ECO:0000313" key="2">
    <source>
        <dbReference type="EMBL" id="PAY49552.1"/>
    </source>
</evidence>
<dbReference type="Gene3D" id="3.40.50.300">
    <property type="entry name" value="P-loop containing nucleotide triphosphate hydrolases"/>
    <property type="match status" value="1"/>
</dbReference>
<feature type="domain" description="AAA" evidence="1">
    <location>
        <begin position="14"/>
        <end position="201"/>
    </location>
</feature>
<dbReference type="SUPFAM" id="SSF52540">
    <property type="entry name" value="P-loop containing nucleoside triphosphate hydrolases"/>
    <property type="match status" value="1"/>
</dbReference>
<dbReference type="RefSeq" id="WP_095841990.1">
    <property type="nucleotide sequence ID" value="NZ_LXZO01000035.1"/>
</dbReference>
<name>A0A9X6S6B1_9LACO</name>
<dbReference type="InterPro" id="IPR050678">
    <property type="entry name" value="DNA_Partitioning_ATPase"/>
</dbReference>
<dbReference type="AlphaFoldDB" id="A0A9X6S6B1"/>
<gene>
    <name evidence="2" type="ORF">A8C52_11905</name>
</gene>
<proteinExistence type="predicted"/>